<evidence type="ECO:0000256" key="1">
    <source>
        <dbReference type="SAM" id="Coils"/>
    </source>
</evidence>
<feature type="coiled-coil region" evidence="1">
    <location>
        <begin position="31"/>
        <end position="122"/>
    </location>
</feature>
<keyword evidence="1" id="KW-0175">Coiled coil</keyword>
<name>A0ABD3A455_9GENT</name>
<dbReference type="Proteomes" id="UP001630127">
    <property type="component" value="Unassembled WGS sequence"/>
</dbReference>
<dbReference type="PANTHER" id="PTHR34778">
    <property type="entry name" value="OS02G0580700 PROTEIN"/>
    <property type="match status" value="1"/>
</dbReference>
<feature type="region of interest" description="Disordered" evidence="2">
    <location>
        <begin position="323"/>
        <end position="349"/>
    </location>
</feature>
<sequence>MAGSTHPTAMEETERMVALKKAYAEMILNTAKEAAARVMAAERKAKKFEHDLISTKEEALRMLLRLKQMIENKNVEAEIASLNQQRRIQELELQLDEAEELILDLRAKLDEVQEQLDDAKSKCMQSLRPNEKVDMSNCHISFSELESKPVTSEVQISSWDQSIDVHQCLRPSTETALSSSEFDNGLVDVPVFAYIVLENKDPELHRNVCIERVHAIEKGLVDEKMSQVDDSRSLAKSISIIQQNGRSHITHSRSDKLNASENLVKEAPLLEDNVTKDWPVNVQKLRRRRTRYGKPKATRCRYLSDKSCLKRISSATARCKSYSVSSKDEDKSGDNSSKTQNKNEAENYSELEEKAQLGKYQSISVVRRSVRKRKVKYWDDFATSHRRVDTHPCQSEEYCRNDKAVKCGAKSGECLSEVKHEGEFDEVNGIAAFAAVSSMKAGRDSTMKAGKDSCRVGVAERESKLIREPTLIKHNGVAPEMEWENDDLVPSDKRDTIASEMTNKAPSPPDSSKPLQRSFSRKRKKVPLVNHDEGYSLREKSMKRRHGEQKDIELVVKNGSVGDESTSNGRGLAKVARQLISLSGKRCW</sequence>
<keyword evidence="4" id="KW-1185">Reference proteome</keyword>
<evidence type="ECO:0000313" key="4">
    <source>
        <dbReference type="Proteomes" id="UP001630127"/>
    </source>
</evidence>
<organism evidence="3 4">
    <name type="scientific">Cinchona calisaya</name>
    <dbReference type="NCBI Taxonomy" id="153742"/>
    <lineage>
        <taxon>Eukaryota</taxon>
        <taxon>Viridiplantae</taxon>
        <taxon>Streptophyta</taxon>
        <taxon>Embryophyta</taxon>
        <taxon>Tracheophyta</taxon>
        <taxon>Spermatophyta</taxon>
        <taxon>Magnoliopsida</taxon>
        <taxon>eudicotyledons</taxon>
        <taxon>Gunneridae</taxon>
        <taxon>Pentapetalae</taxon>
        <taxon>asterids</taxon>
        <taxon>lamiids</taxon>
        <taxon>Gentianales</taxon>
        <taxon>Rubiaceae</taxon>
        <taxon>Cinchonoideae</taxon>
        <taxon>Cinchoneae</taxon>
        <taxon>Cinchona</taxon>
    </lineage>
</organism>
<evidence type="ECO:0000256" key="2">
    <source>
        <dbReference type="SAM" id="MobiDB-lite"/>
    </source>
</evidence>
<gene>
    <name evidence="3" type="ORF">ACH5RR_014355</name>
</gene>
<feature type="region of interest" description="Disordered" evidence="2">
    <location>
        <begin position="500"/>
        <end position="526"/>
    </location>
</feature>
<accession>A0ABD3A455</accession>
<comment type="caution">
    <text evidence="3">The sequence shown here is derived from an EMBL/GenBank/DDBJ whole genome shotgun (WGS) entry which is preliminary data.</text>
</comment>
<dbReference type="AlphaFoldDB" id="A0ABD3A455"/>
<proteinExistence type="predicted"/>
<protein>
    <submittedName>
        <fullName evidence="3">Uncharacterized protein</fullName>
    </submittedName>
</protein>
<evidence type="ECO:0000313" key="3">
    <source>
        <dbReference type="EMBL" id="KAL3525983.1"/>
    </source>
</evidence>
<dbReference type="EMBL" id="JBJUIK010000006">
    <property type="protein sequence ID" value="KAL3525983.1"/>
    <property type="molecule type" value="Genomic_DNA"/>
</dbReference>
<dbReference type="PANTHER" id="PTHR34778:SF6">
    <property type="entry name" value="SHUGOSHIN C-TERMINAL DOMAIN-CONTAINING PROTEIN"/>
    <property type="match status" value="1"/>
</dbReference>
<reference evidence="3 4" key="1">
    <citation type="submission" date="2024-11" db="EMBL/GenBank/DDBJ databases">
        <title>A near-complete genome assembly of Cinchona calisaya.</title>
        <authorList>
            <person name="Lian D.C."/>
            <person name="Zhao X.W."/>
            <person name="Wei L."/>
        </authorList>
    </citation>
    <scope>NUCLEOTIDE SEQUENCE [LARGE SCALE GENOMIC DNA]</scope>
    <source>
        <tissue evidence="3">Nenye</tissue>
    </source>
</reference>